<evidence type="ECO:0000313" key="1">
    <source>
        <dbReference type="EMBL" id="MDA5110945.1"/>
    </source>
</evidence>
<dbReference type="AlphaFoldDB" id="A0A9X3Z5S2"/>
<dbReference type="Proteomes" id="UP001151071">
    <property type="component" value="Unassembled WGS sequence"/>
</dbReference>
<dbReference type="EMBL" id="JAPYYP010000053">
    <property type="protein sequence ID" value="MDA5110945.1"/>
    <property type="molecule type" value="Genomic_DNA"/>
</dbReference>
<comment type="caution">
    <text evidence="1">The sequence shown here is derived from an EMBL/GenBank/DDBJ whole genome shotgun (WGS) entry which is preliminary data.</text>
</comment>
<sequence length="41" mass="4593">MSPIPTCRSGLVVRTAGLYRSVIRHLSPLAWPTTRWRKAGT</sequence>
<evidence type="ECO:0000313" key="2">
    <source>
        <dbReference type="Proteomes" id="UP001151071"/>
    </source>
</evidence>
<proteinExistence type="predicted"/>
<gene>
    <name evidence="1" type="ORF">O3V59_21650</name>
</gene>
<protein>
    <submittedName>
        <fullName evidence="1">Uncharacterized protein</fullName>
    </submittedName>
</protein>
<reference evidence="1" key="1">
    <citation type="submission" date="2022-12" db="EMBL/GenBank/DDBJ databases">
        <title>Draft genome sequence of the thermophilic strain Brevibacillus thermoruber HT42, isolated from Los Humeros, Puebla, Mexico, with biotechnological potential.</title>
        <authorList>
            <person name="Lara Sanchez J."/>
            <person name="Solis Palacios R."/>
            <person name="Bustos Baena A.S."/>
            <person name="Ruz Baez A.E."/>
            <person name="Espinosa Luna G."/>
            <person name="Oliart Ros R.M."/>
        </authorList>
    </citation>
    <scope>NUCLEOTIDE SEQUENCE</scope>
    <source>
        <strain evidence="1">HT42</strain>
    </source>
</reference>
<dbReference type="RefSeq" id="WP_271141021.1">
    <property type="nucleotide sequence ID" value="NZ_JAPYYP010000053.1"/>
</dbReference>
<organism evidence="1 2">
    <name type="scientific">Brevibacillus thermoruber</name>
    <dbReference type="NCBI Taxonomy" id="33942"/>
    <lineage>
        <taxon>Bacteria</taxon>
        <taxon>Bacillati</taxon>
        <taxon>Bacillota</taxon>
        <taxon>Bacilli</taxon>
        <taxon>Bacillales</taxon>
        <taxon>Paenibacillaceae</taxon>
        <taxon>Brevibacillus</taxon>
    </lineage>
</organism>
<name>A0A9X3Z5S2_9BACL</name>
<keyword evidence="2" id="KW-1185">Reference proteome</keyword>
<accession>A0A9X3Z5S2</accession>